<dbReference type="CDD" id="cd18793">
    <property type="entry name" value="SF2_C_SNF"/>
    <property type="match status" value="1"/>
</dbReference>
<dbReference type="GO" id="GO:0004386">
    <property type="term" value="F:helicase activity"/>
    <property type="evidence" value="ECO:0007669"/>
    <property type="project" value="UniProtKB-KW"/>
</dbReference>
<dbReference type="InterPro" id="IPR014001">
    <property type="entry name" value="Helicase_ATP-bd"/>
</dbReference>
<dbReference type="GO" id="GO:0006281">
    <property type="term" value="P:DNA repair"/>
    <property type="evidence" value="ECO:0007669"/>
    <property type="project" value="TreeGrafter"/>
</dbReference>
<dbReference type="PANTHER" id="PTHR45626:SF17">
    <property type="entry name" value="HELICASE-LIKE TRANSCRIPTION FACTOR"/>
    <property type="match status" value="1"/>
</dbReference>
<evidence type="ECO:0000256" key="5">
    <source>
        <dbReference type="ARBA" id="ARBA00022806"/>
    </source>
</evidence>
<evidence type="ECO:0000256" key="7">
    <source>
        <dbReference type="ARBA" id="ARBA00022840"/>
    </source>
</evidence>
<feature type="compositionally biased region" description="Acidic residues" evidence="8">
    <location>
        <begin position="94"/>
        <end position="103"/>
    </location>
</feature>
<reference evidence="11" key="1">
    <citation type="journal article" date="2020" name="Stud. Mycol.">
        <title>101 Dothideomycetes genomes: a test case for predicting lifestyles and emergence of pathogens.</title>
        <authorList>
            <person name="Haridas S."/>
            <person name="Albert R."/>
            <person name="Binder M."/>
            <person name="Bloem J."/>
            <person name="Labutti K."/>
            <person name="Salamov A."/>
            <person name="Andreopoulos B."/>
            <person name="Baker S."/>
            <person name="Barry K."/>
            <person name="Bills G."/>
            <person name="Bluhm B."/>
            <person name="Cannon C."/>
            <person name="Castanera R."/>
            <person name="Culley D."/>
            <person name="Daum C."/>
            <person name="Ezra D."/>
            <person name="Gonzalez J."/>
            <person name="Henrissat B."/>
            <person name="Kuo A."/>
            <person name="Liang C."/>
            <person name="Lipzen A."/>
            <person name="Lutzoni F."/>
            <person name="Magnuson J."/>
            <person name="Mondo S."/>
            <person name="Nolan M."/>
            <person name="Ohm R."/>
            <person name="Pangilinan J."/>
            <person name="Park H.-J."/>
            <person name="Ramirez L."/>
            <person name="Alfaro M."/>
            <person name="Sun H."/>
            <person name="Tritt A."/>
            <person name="Yoshinaga Y."/>
            <person name="Zwiers L.-H."/>
            <person name="Turgeon B."/>
            <person name="Goodwin S."/>
            <person name="Spatafora J."/>
            <person name="Crous P."/>
            <person name="Grigoriev I."/>
        </authorList>
    </citation>
    <scope>NUCLEOTIDE SEQUENCE</scope>
    <source>
        <strain evidence="11">CBS 107.79</strain>
    </source>
</reference>
<dbReference type="InterPro" id="IPR027417">
    <property type="entry name" value="P-loop_NTPase"/>
</dbReference>
<evidence type="ECO:0000313" key="11">
    <source>
        <dbReference type="EMBL" id="KAF1966007.1"/>
    </source>
</evidence>
<dbReference type="EMBL" id="ML976752">
    <property type="protein sequence ID" value="KAF1966007.1"/>
    <property type="molecule type" value="Genomic_DNA"/>
</dbReference>
<dbReference type="Gene3D" id="3.40.50.10810">
    <property type="entry name" value="Tandem AAA-ATPase domain"/>
    <property type="match status" value="1"/>
</dbReference>
<dbReference type="Pfam" id="PF00176">
    <property type="entry name" value="SNF2-rel_dom"/>
    <property type="match status" value="1"/>
</dbReference>
<evidence type="ECO:0000256" key="1">
    <source>
        <dbReference type="ARBA" id="ARBA00022723"/>
    </source>
</evidence>
<keyword evidence="2" id="KW-0547">Nucleotide-binding</keyword>
<dbReference type="SMART" id="SM00490">
    <property type="entry name" value="HELICc"/>
    <property type="match status" value="1"/>
</dbReference>
<feature type="region of interest" description="Disordered" evidence="8">
    <location>
        <begin position="91"/>
        <end position="112"/>
    </location>
</feature>
<name>A0A6A5UY52_9PLEO</name>
<evidence type="ECO:0000256" key="6">
    <source>
        <dbReference type="ARBA" id="ARBA00022833"/>
    </source>
</evidence>
<keyword evidence="1" id="KW-0479">Metal-binding</keyword>
<feature type="domain" description="Helicase ATP-binding" evidence="9">
    <location>
        <begin position="551"/>
        <end position="743"/>
    </location>
</feature>
<feature type="compositionally biased region" description="Acidic residues" evidence="8">
    <location>
        <begin position="929"/>
        <end position="938"/>
    </location>
</feature>
<keyword evidence="5" id="KW-0347">Helicase</keyword>
<dbReference type="InterPro" id="IPR038718">
    <property type="entry name" value="SNF2-like_sf"/>
</dbReference>
<feature type="region of interest" description="Disordered" evidence="8">
    <location>
        <begin position="1"/>
        <end position="78"/>
    </location>
</feature>
<feature type="domain" description="Helicase C-terminal" evidence="10">
    <location>
        <begin position="1101"/>
        <end position="1251"/>
    </location>
</feature>
<organism evidence="11 12">
    <name type="scientific">Bimuria novae-zelandiae CBS 107.79</name>
    <dbReference type="NCBI Taxonomy" id="1447943"/>
    <lineage>
        <taxon>Eukaryota</taxon>
        <taxon>Fungi</taxon>
        <taxon>Dikarya</taxon>
        <taxon>Ascomycota</taxon>
        <taxon>Pezizomycotina</taxon>
        <taxon>Dothideomycetes</taxon>
        <taxon>Pleosporomycetidae</taxon>
        <taxon>Pleosporales</taxon>
        <taxon>Massarineae</taxon>
        <taxon>Didymosphaeriaceae</taxon>
        <taxon>Bimuria</taxon>
    </lineage>
</organism>
<dbReference type="Pfam" id="PF00271">
    <property type="entry name" value="Helicase_C"/>
    <property type="match status" value="1"/>
</dbReference>
<evidence type="ECO:0000256" key="2">
    <source>
        <dbReference type="ARBA" id="ARBA00022741"/>
    </source>
</evidence>
<feature type="region of interest" description="Disordered" evidence="8">
    <location>
        <begin position="314"/>
        <end position="450"/>
    </location>
</feature>
<evidence type="ECO:0000256" key="3">
    <source>
        <dbReference type="ARBA" id="ARBA00022771"/>
    </source>
</evidence>
<dbReference type="GO" id="GO:0008094">
    <property type="term" value="F:ATP-dependent activity, acting on DNA"/>
    <property type="evidence" value="ECO:0007669"/>
    <property type="project" value="TreeGrafter"/>
</dbReference>
<sequence length="1303" mass="145170">MADRSPGDDPMIGTQLVEDSGSQLDDGVADPSASADAQVPGVNEAQVPTDHAPGTQMVPDLGLQVPTEDHGEPLEDDVEAGVQGQIIRQSVEGPPDDVMDEDMGDVHPDGPSELIELMDGIENGAQEMEGIQDSQVHIDGVNGDEDSLFVPDERVPSSAPGPSVRHFMAPPRFAGLSATPGPSTQPSSSRMAPPPAPTSPSATRPPGSVFSRIRKLQVQINKAKRPMNRPTQAVQPASGGDTYMEVIFRPRPGREALVGVPTVDEGEKADREAAAKFAKEKKRFDTMKKKKGGKLSFAEDIEWMRIYKAELERQNKRKRDLAMASEERGETDLFPDEFETGIDRSEDDPQEPMFDGDPAGSRKRKGALGGNSMQEAELRSMQVALQANGDRPGKKKKGASMPDNQEESSTGRGRGRPKGSKSKASGSSSGSRTRAGVRKPTAKDKAKAVRMGNSLMNFDVFRQQAGDNAPEEATFTARNKQDALKELIASVPIEHQKSARDDKAALLRDSKDFDGHGACRPAPNGMWKVKGMKTTLKNYQVMGTAFMRRRERAAEKPKGGLMADQMGLGKTLMMLANIVNGRADKNASCKTTLLVASPALLAQWADEIKLHTDAGLKVMRYTSGSRIDSTHAFAILQSHDIIMTTYHEVMKSYPRNDPPIHCQTAQQKLDWWKVTYENERGPLHRLMFYRIVLDEAQAIKNHTSRTSIACRALMAKHKWALSGTPILNSLDELYSYFKFLEVPYTGNFKIFKHNYTDSNDPENIERLLARLLQFMIRRDHSDVLFNKPILKLPQASKMTHWCTFNPVERSIYEIVRQRFARRINFHVKNSGLEKSYSNALVMLLRLRQLTAHLLMLQYVVQDLLEHEDIEKIHEVVHQEASSGRNSSGDTILMVRKQLDQLETHAKKRSTQEAANGSKGSMGPRIPAAFDDEEEEQRDIEEILGNSPEADGASQDLADDRHASGRTFGKTFDFRPFLNSLTHGDNWERIKKRAKCGDCEKRPHRAWLTSCGHLLCGPCYDIALILAAEENRPHGMCLGCGSVFQHATELNKAEIDALQVPMTRAKKKQHSKVVQDIEQQDIAEDWLNIGRGGVLPSAKTIALKAQLLNWFTENPNVKIIIYTQFLAMIRIIAKMCQEEGWLTEQYHGKMSQGARDKAIKDFANNGRVRVLLASLRCGGLGLNLTMASRVVILDPWWNASAEQQAFCRVFRFGQEEPTFLTRFCVKTSVDERLIEMQDIKQKHIDSVMEDDGSKVKKLSTRDLMRLFGNVGEDDQGNPYILIDNPDPRGGFYADRDHEGYADEL</sequence>
<keyword evidence="6" id="KW-0862">Zinc</keyword>
<dbReference type="PANTHER" id="PTHR45626">
    <property type="entry name" value="TRANSCRIPTION TERMINATION FACTOR 2-RELATED"/>
    <property type="match status" value="1"/>
</dbReference>
<dbReference type="PROSITE" id="PS51192">
    <property type="entry name" value="HELICASE_ATP_BIND_1"/>
    <property type="match status" value="1"/>
</dbReference>
<feature type="region of interest" description="Disordered" evidence="8">
    <location>
        <begin position="222"/>
        <end position="241"/>
    </location>
</feature>
<feature type="region of interest" description="Disordered" evidence="8">
    <location>
        <begin position="904"/>
        <end position="938"/>
    </location>
</feature>
<keyword evidence="4" id="KW-0378">Hydrolase</keyword>
<feature type="compositionally biased region" description="Low complexity" evidence="8">
    <location>
        <begin position="422"/>
        <end position="434"/>
    </location>
</feature>
<evidence type="ECO:0000259" key="10">
    <source>
        <dbReference type="PROSITE" id="PS51194"/>
    </source>
</evidence>
<dbReference type="PROSITE" id="PS00518">
    <property type="entry name" value="ZF_RING_1"/>
    <property type="match status" value="1"/>
</dbReference>
<feature type="region of interest" description="Disordered" evidence="8">
    <location>
        <begin position="172"/>
        <end position="211"/>
    </location>
</feature>
<dbReference type="InterPro" id="IPR017907">
    <property type="entry name" value="Znf_RING_CS"/>
</dbReference>
<dbReference type="Proteomes" id="UP000800036">
    <property type="component" value="Unassembled WGS sequence"/>
</dbReference>
<dbReference type="OrthoDB" id="448448at2759"/>
<dbReference type="GO" id="GO:0005634">
    <property type="term" value="C:nucleus"/>
    <property type="evidence" value="ECO:0007669"/>
    <property type="project" value="TreeGrafter"/>
</dbReference>
<dbReference type="InterPro" id="IPR001650">
    <property type="entry name" value="Helicase_C-like"/>
</dbReference>
<gene>
    <name evidence="11" type="ORF">BU23DRAFT_545039</name>
</gene>
<keyword evidence="3" id="KW-0863">Zinc-finger</keyword>
<accession>A0A6A5UY52</accession>
<dbReference type="SUPFAM" id="SSF52540">
    <property type="entry name" value="P-loop containing nucleoside triphosphate hydrolases"/>
    <property type="match status" value="2"/>
</dbReference>
<dbReference type="GO" id="GO:0008270">
    <property type="term" value="F:zinc ion binding"/>
    <property type="evidence" value="ECO:0007669"/>
    <property type="project" value="UniProtKB-KW"/>
</dbReference>
<dbReference type="InterPro" id="IPR049730">
    <property type="entry name" value="SNF2/RAD54-like_C"/>
</dbReference>
<dbReference type="InterPro" id="IPR050628">
    <property type="entry name" value="SNF2_RAD54_helicase_TF"/>
</dbReference>
<proteinExistence type="predicted"/>
<keyword evidence="12" id="KW-1185">Reference proteome</keyword>
<evidence type="ECO:0000313" key="12">
    <source>
        <dbReference type="Proteomes" id="UP000800036"/>
    </source>
</evidence>
<dbReference type="GO" id="GO:0005524">
    <property type="term" value="F:ATP binding"/>
    <property type="evidence" value="ECO:0007669"/>
    <property type="project" value="UniProtKB-KW"/>
</dbReference>
<evidence type="ECO:0000256" key="8">
    <source>
        <dbReference type="SAM" id="MobiDB-lite"/>
    </source>
</evidence>
<protein>
    <submittedName>
        <fullName evidence="11">Uncharacterized protein</fullName>
    </submittedName>
</protein>
<keyword evidence="7" id="KW-0067">ATP-binding</keyword>
<dbReference type="InterPro" id="IPR000330">
    <property type="entry name" value="SNF2_N"/>
</dbReference>
<dbReference type="SMART" id="SM00487">
    <property type="entry name" value="DEXDc"/>
    <property type="match status" value="1"/>
</dbReference>
<dbReference type="CDD" id="cd18008">
    <property type="entry name" value="DEXDc_SHPRH-like"/>
    <property type="match status" value="1"/>
</dbReference>
<dbReference type="Gene3D" id="3.40.50.300">
    <property type="entry name" value="P-loop containing nucleotide triphosphate hydrolases"/>
    <property type="match status" value="1"/>
</dbReference>
<dbReference type="GO" id="GO:0016787">
    <property type="term" value="F:hydrolase activity"/>
    <property type="evidence" value="ECO:0007669"/>
    <property type="project" value="UniProtKB-KW"/>
</dbReference>
<dbReference type="PROSITE" id="PS51194">
    <property type="entry name" value="HELICASE_CTER"/>
    <property type="match status" value="1"/>
</dbReference>
<feature type="compositionally biased region" description="Acidic residues" evidence="8">
    <location>
        <begin position="333"/>
        <end position="350"/>
    </location>
</feature>
<evidence type="ECO:0000259" key="9">
    <source>
        <dbReference type="PROSITE" id="PS51192"/>
    </source>
</evidence>
<evidence type="ECO:0000256" key="4">
    <source>
        <dbReference type="ARBA" id="ARBA00022801"/>
    </source>
</evidence>